<dbReference type="InterPro" id="IPR038705">
    <property type="entry name" value="YabP_sf"/>
</dbReference>
<dbReference type="Pfam" id="PF07873">
    <property type="entry name" value="YabP"/>
    <property type="match status" value="1"/>
</dbReference>
<evidence type="ECO:0000313" key="2">
    <source>
        <dbReference type="Proteomes" id="UP000184526"/>
    </source>
</evidence>
<dbReference type="OrthoDB" id="9795125at2"/>
<sequence length="101" mass="11369">MESKKDFKKGVQVEENLGDLSLINRSKLHVTGVLEVISFTEDEIDLITKGGNLTIEGKNLKMNKLDVVNGEVNITGTLNSFVYSENRKVKKKDSILSRLFR</sequence>
<accession>A0A1M5Y824</accession>
<dbReference type="GO" id="GO:0030435">
    <property type="term" value="P:sporulation resulting in formation of a cellular spore"/>
    <property type="evidence" value="ECO:0007669"/>
    <property type="project" value="InterPro"/>
</dbReference>
<protein>
    <submittedName>
        <fullName evidence="1">Sporulation protein YabP</fullName>
    </submittedName>
</protein>
<dbReference type="NCBIfam" id="TIGR02892">
    <property type="entry name" value="spore_yabP"/>
    <property type="match status" value="1"/>
</dbReference>
<name>A0A1M5Y824_9CLOT</name>
<reference evidence="1 2" key="1">
    <citation type="submission" date="2016-11" db="EMBL/GenBank/DDBJ databases">
        <authorList>
            <person name="Jaros S."/>
            <person name="Januszkiewicz K."/>
            <person name="Wedrychowicz H."/>
        </authorList>
    </citation>
    <scope>NUCLEOTIDE SEQUENCE [LARGE SCALE GENOMIC DNA]</scope>
    <source>
        <strain evidence="1 2">DSM 3089</strain>
    </source>
</reference>
<proteinExistence type="predicted"/>
<gene>
    <name evidence="1" type="ORF">SAMN02745196_02711</name>
</gene>
<dbReference type="STRING" id="1121306.SAMN02745196_02711"/>
<dbReference type="Gene3D" id="2.60.40.2000">
    <property type="match status" value="1"/>
</dbReference>
<dbReference type="InterPro" id="IPR022476">
    <property type="entry name" value="Spore_YabP/YqfC"/>
</dbReference>
<dbReference type="EMBL" id="FQXP01000012">
    <property type="protein sequence ID" value="SHI08079.1"/>
    <property type="molecule type" value="Genomic_DNA"/>
</dbReference>
<dbReference type="InterPro" id="IPR012504">
    <property type="entry name" value="Spore_YabP"/>
</dbReference>
<organism evidence="1 2">
    <name type="scientific">Clostridium collagenovorans DSM 3089</name>
    <dbReference type="NCBI Taxonomy" id="1121306"/>
    <lineage>
        <taxon>Bacteria</taxon>
        <taxon>Bacillati</taxon>
        <taxon>Bacillota</taxon>
        <taxon>Clostridia</taxon>
        <taxon>Eubacteriales</taxon>
        <taxon>Clostridiaceae</taxon>
        <taxon>Clostridium</taxon>
    </lineage>
</organism>
<dbReference type="RefSeq" id="WP_072832541.1">
    <property type="nucleotide sequence ID" value="NZ_FQXP01000012.1"/>
</dbReference>
<evidence type="ECO:0000313" key="1">
    <source>
        <dbReference type="EMBL" id="SHI08079.1"/>
    </source>
</evidence>
<dbReference type="Proteomes" id="UP000184526">
    <property type="component" value="Unassembled WGS sequence"/>
</dbReference>
<keyword evidence="2" id="KW-1185">Reference proteome</keyword>
<dbReference type="AlphaFoldDB" id="A0A1M5Y824"/>
<dbReference type="PIRSF" id="PIRSF011576">
    <property type="entry name" value="YabP"/>
    <property type="match status" value="1"/>
</dbReference>